<proteinExistence type="predicted"/>
<sequence>MFRLGFFLLLFNIVSSTIFNIKDYGAVGDGTTDDTNAVLKAISQCTINGGVLYIPSGTFVIRSSLMFQTNAPFTISGDGMNSILLWQFDDHLIHILPSKQMNNEISEITIRDFVITSSLIGKSLNKFGIYGENLVKSHIEHLIFNSNDSKISPISSGICFSGVADTNTVRDVIMWDIRGTGIEIGYGSEIRIFGGRIIGANTRFDQSIGIHCTGNNGGVHIDSTDIIGLAQGILIENVNGHGSNREIFINQATIDSNGEGLIIRDNSYVSIVGIWAASSTKHQVYVDENTSALLTISGGTIFNGGVYECPNSSNWCNGITIKSGNFILDGVHVRNNKGKGIWVVNQSVTQFQIISSRIVQNGQGLFINGSTFIISNNICKENQVDNWIFNTTYSIISNNLFC</sequence>
<feature type="domain" description="Rhamnogalacturonase A/B/Epimerase-like pectate lyase" evidence="2">
    <location>
        <begin position="18"/>
        <end position="185"/>
    </location>
</feature>
<feature type="chain" id="PRO_5035605761" description="Rhamnogalacturonase A/B/Epimerase-like pectate lyase domain-containing protein" evidence="1">
    <location>
        <begin position="17"/>
        <end position="402"/>
    </location>
</feature>
<comment type="caution">
    <text evidence="4">The sequence shown here is derived from an EMBL/GenBank/DDBJ whole genome shotgun (WGS) entry which is preliminary data.</text>
</comment>
<dbReference type="SMART" id="SM00710">
    <property type="entry name" value="PbH1"/>
    <property type="match status" value="6"/>
</dbReference>
<evidence type="ECO:0000259" key="2">
    <source>
        <dbReference type="Pfam" id="PF12708"/>
    </source>
</evidence>
<protein>
    <recommendedName>
        <fullName evidence="2">Rhamnogalacturonase A/B/Epimerase-like pectate lyase domain-containing protein</fullName>
    </recommendedName>
</protein>
<reference evidence="4" key="1">
    <citation type="submission" date="2021-02" db="EMBL/GenBank/DDBJ databases">
        <authorList>
            <person name="Nowell W R."/>
        </authorList>
    </citation>
    <scope>NUCLEOTIDE SEQUENCE</scope>
</reference>
<dbReference type="EMBL" id="CAJNOR010001113">
    <property type="protein sequence ID" value="CAF1077867.1"/>
    <property type="molecule type" value="Genomic_DNA"/>
</dbReference>
<keyword evidence="1" id="KW-0732">Signal</keyword>
<name>A0A815DVN3_ADIRI</name>
<dbReference type="AlphaFoldDB" id="A0A815DVN3"/>
<evidence type="ECO:0000313" key="6">
    <source>
        <dbReference type="Proteomes" id="UP000663852"/>
    </source>
</evidence>
<dbReference type="InterPro" id="IPR011050">
    <property type="entry name" value="Pectin_lyase_fold/virulence"/>
</dbReference>
<dbReference type="OrthoDB" id="10030520at2759"/>
<evidence type="ECO:0000313" key="5">
    <source>
        <dbReference type="Proteomes" id="UP000663828"/>
    </source>
</evidence>
<dbReference type="Pfam" id="PF12708">
    <property type="entry name" value="Pect-lyase_RHGA_epim"/>
    <property type="match status" value="1"/>
</dbReference>
<organism evidence="4 6">
    <name type="scientific">Adineta ricciae</name>
    <name type="common">Rotifer</name>
    <dbReference type="NCBI Taxonomy" id="249248"/>
    <lineage>
        <taxon>Eukaryota</taxon>
        <taxon>Metazoa</taxon>
        <taxon>Spiralia</taxon>
        <taxon>Gnathifera</taxon>
        <taxon>Rotifera</taxon>
        <taxon>Eurotatoria</taxon>
        <taxon>Bdelloidea</taxon>
        <taxon>Adinetida</taxon>
        <taxon>Adinetidae</taxon>
        <taxon>Adineta</taxon>
    </lineage>
</organism>
<dbReference type="InterPro" id="IPR024535">
    <property type="entry name" value="RHGA/B-epi-like_pectate_lyase"/>
</dbReference>
<dbReference type="SUPFAM" id="SSF51126">
    <property type="entry name" value="Pectin lyase-like"/>
    <property type="match status" value="1"/>
</dbReference>
<dbReference type="Proteomes" id="UP000663828">
    <property type="component" value="Unassembled WGS sequence"/>
</dbReference>
<dbReference type="InterPro" id="IPR006626">
    <property type="entry name" value="PbH1"/>
</dbReference>
<dbReference type="InterPro" id="IPR012334">
    <property type="entry name" value="Pectin_lyas_fold"/>
</dbReference>
<accession>A0A815DVN3</accession>
<feature type="signal peptide" evidence="1">
    <location>
        <begin position="1"/>
        <end position="16"/>
    </location>
</feature>
<evidence type="ECO:0000313" key="4">
    <source>
        <dbReference type="EMBL" id="CAF1303258.1"/>
    </source>
</evidence>
<keyword evidence="5" id="KW-1185">Reference proteome</keyword>
<dbReference type="Proteomes" id="UP000663852">
    <property type="component" value="Unassembled WGS sequence"/>
</dbReference>
<dbReference type="EMBL" id="CAJNOJ010000218">
    <property type="protein sequence ID" value="CAF1303258.1"/>
    <property type="molecule type" value="Genomic_DNA"/>
</dbReference>
<evidence type="ECO:0000256" key="1">
    <source>
        <dbReference type="SAM" id="SignalP"/>
    </source>
</evidence>
<evidence type="ECO:0000313" key="3">
    <source>
        <dbReference type="EMBL" id="CAF1077867.1"/>
    </source>
</evidence>
<gene>
    <name evidence="4" type="ORF">EDS130_LOCUS30728</name>
    <name evidence="3" type="ORF">XAT740_LOCUS17162</name>
</gene>
<dbReference type="Gene3D" id="2.160.20.10">
    <property type="entry name" value="Single-stranded right-handed beta-helix, Pectin lyase-like"/>
    <property type="match status" value="1"/>
</dbReference>